<accession>A0A077B0P9</accession>
<dbReference type="HOGENOM" id="CLU_1381912_0_0_5"/>
<gene>
    <name evidence="1" type="ORF">ID47_06675</name>
</gene>
<dbReference type="KEGG" id="paca:ID47_06675"/>
<dbReference type="AlphaFoldDB" id="A0A077B0P9"/>
<dbReference type="OrthoDB" id="8490844at2"/>
<reference evidence="1 2" key="1">
    <citation type="submission" date="2014-07" db="EMBL/GenBank/DDBJ databases">
        <title>Comparative genomic insights into amoeba endosymbionts belonging to the families of Holosporaceae and Candidatus Midichloriaceae within Rickettsiales.</title>
        <authorList>
            <person name="Wang Z."/>
            <person name="Wu M."/>
        </authorList>
    </citation>
    <scope>NUCLEOTIDE SEQUENCE [LARGE SCALE GENOMIC DNA]</scope>
    <source>
        <strain evidence="1">PRA3</strain>
    </source>
</reference>
<sequence>MHKNCGLILLFTACLAGCGPRSTLTTEKDPMMGEEHCIATIRGMELTGVDDSELVLKHQSASKPIKATLNLAHKGVRDYTVNANESLTMVVDEKIYPLEIINSTKDAVEDVQYANVNYAPTASIRLGFVKEVTRRRITFLLTKENIAHLLQAKTVKFQITVSPASAGSSSLYPIVVALKESNRQSIKEFSTQCYITK</sequence>
<evidence type="ECO:0000313" key="1">
    <source>
        <dbReference type="EMBL" id="AIK96495.1"/>
    </source>
</evidence>
<evidence type="ECO:0000313" key="2">
    <source>
        <dbReference type="Proteomes" id="UP000028926"/>
    </source>
</evidence>
<protein>
    <submittedName>
        <fullName evidence="1">Uncharacterized protein</fullName>
    </submittedName>
</protein>
<dbReference type="EMBL" id="CP008941">
    <property type="protein sequence ID" value="AIK96495.1"/>
    <property type="molecule type" value="Genomic_DNA"/>
</dbReference>
<organism evidence="1 2">
    <name type="scientific">Candidatus Odyssella acanthamoebae</name>
    <dbReference type="NCBI Taxonomy" id="91604"/>
    <lineage>
        <taxon>Bacteria</taxon>
        <taxon>Pseudomonadati</taxon>
        <taxon>Pseudomonadota</taxon>
        <taxon>Alphaproteobacteria</taxon>
        <taxon>Holosporales</taxon>
        <taxon>Candidatus Paracaedibacteraceae</taxon>
        <taxon>Candidatus Odyssella</taxon>
    </lineage>
</organism>
<dbReference type="STRING" id="91604.ID47_06675"/>
<name>A0A077B0P9_9PROT</name>
<dbReference type="RefSeq" id="WP_038464956.1">
    <property type="nucleotide sequence ID" value="NZ_CP008941.1"/>
</dbReference>
<proteinExistence type="predicted"/>
<dbReference type="Proteomes" id="UP000028926">
    <property type="component" value="Chromosome"/>
</dbReference>
<dbReference type="eggNOG" id="ENOG5031BM0">
    <property type="taxonomic scope" value="Bacteria"/>
</dbReference>
<keyword evidence="2" id="KW-1185">Reference proteome</keyword>